<keyword evidence="7" id="KW-0539">Nucleus</keyword>
<dbReference type="InParanoid" id="A0A6J2Y2C6"/>
<evidence type="ECO:0000256" key="6">
    <source>
        <dbReference type="ARBA" id="ARBA00022801"/>
    </source>
</evidence>
<name>A0A6J2Y2C6_SITOR</name>
<dbReference type="GO" id="GO:0046872">
    <property type="term" value="F:metal ion binding"/>
    <property type="evidence" value="ECO:0007669"/>
    <property type="project" value="UniProtKB-KW"/>
</dbReference>
<evidence type="ECO:0000259" key="8">
    <source>
        <dbReference type="Pfam" id="PF13359"/>
    </source>
</evidence>
<comment type="cofactor">
    <cofactor evidence="1">
        <name>a divalent metal cation</name>
        <dbReference type="ChEBI" id="CHEBI:60240"/>
    </cofactor>
</comment>
<dbReference type="GeneID" id="115883714"/>
<evidence type="ECO:0000313" key="9">
    <source>
        <dbReference type="Proteomes" id="UP000504635"/>
    </source>
</evidence>
<comment type="similarity">
    <text evidence="3">Belongs to the HARBI1 family.</text>
</comment>
<evidence type="ECO:0000256" key="3">
    <source>
        <dbReference type="ARBA" id="ARBA00006958"/>
    </source>
</evidence>
<protein>
    <submittedName>
        <fullName evidence="10">Protein ALP1-like</fullName>
    </submittedName>
</protein>
<proteinExistence type="inferred from homology"/>
<evidence type="ECO:0000256" key="4">
    <source>
        <dbReference type="ARBA" id="ARBA00022722"/>
    </source>
</evidence>
<sequence length="244" mass="28200">MYDPISTTCGNTLYKTIPEFYFKGKHIPILPPKEGYRDYVNRKGWPLLVLQGVVDHLYRFRDISINFPGSCHDAVVFKNSNLFKRAHDLIPKGTSHIDGKDVPFFLLGDPAYPLLNWLQKPYIGVIDPQEESFNCYLSSARIIVENAFGRLKARWRCLLKRVDIQYSFVPKVVSACCVLHNIVETNKEKFLEQWLKAVVEANIVIPQPTSYVKKESCSDAKSIRDHLKQYMAKNFPLRKSAFRQ</sequence>
<evidence type="ECO:0000256" key="5">
    <source>
        <dbReference type="ARBA" id="ARBA00022723"/>
    </source>
</evidence>
<dbReference type="AlphaFoldDB" id="A0A6J2Y2C6"/>
<keyword evidence="9" id="KW-1185">Reference proteome</keyword>
<dbReference type="InterPro" id="IPR045249">
    <property type="entry name" value="HARBI1-like"/>
</dbReference>
<keyword evidence="4" id="KW-0540">Nuclease</keyword>
<comment type="subcellular location">
    <subcellularLocation>
        <location evidence="2">Nucleus</location>
    </subcellularLocation>
</comment>
<dbReference type="RefSeq" id="XP_030757973.1">
    <property type="nucleotide sequence ID" value="XM_030902113.1"/>
</dbReference>
<evidence type="ECO:0000256" key="7">
    <source>
        <dbReference type="ARBA" id="ARBA00023242"/>
    </source>
</evidence>
<evidence type="ECO:0000256" key="1">
    <source>
        <dbReference type="ARBA" id="ARBA00001968"/>
    </source>
</evidence>
<evidence type="ECO:0000256" key="2">
    <source>
        <dbReference type="ARBA" id="ARBA00004123"/>
    </source>
</evidence>
<dbReference type="OrthoDB" id="2668416at2759"/>
<dbReference type="PANTHER" id="PTHR22930:SF85">
    <property type="entry name" value="GH03217P-RELATED"/>
    <property type="match status" value="1"/>
</dbReference>
<accession>A0A6J2Y2C6</accession>
<dbReference type="GO" id="GO:0016787">
    <property type="term" value="F:hydrolase activity"/>
    <property type="evidence" value="ECO:0007669"/>
    <property type="project" value="UniProtKB-KW"/>
</dbReference>
<dbReference type="InterPro" id="IPR027806">
    <property type="entry name" value="HARBI1_dom"/>
</dbReference>
<dbReference type="GO" id="GO:0004518">
    <property type="term" value="F:nuclease activity"/>
    <property type="evidence" value="ECO:0007669"/>
    <property type="project" value="UniProtKB-KW"/>
</dbReference>
<dbReference type="GO" id="GO:0005634">
    <property type="term" value="C:nucleus"/>
    <property type="evidence" value="ECO:0007669"/>
    <property type="project" value="UniProtKB-SubCell"/>
</dbReference>
<gene>
    <name evidence="10" type="primary">LOC115883714</name>
</gene>
<organism evidence="9 10">
    <name type="scientific">Sitophilus oryzae</name>
    <name type="common">Rice weevil</name>
    <name type="synonym">Curculio oryzae</name>
    <dbReference type="NCBI Taxonomy" id="7048"/>
    <lineage>
        <taxon>Eukaryota</taxon>
        <taxon>Metazoa</taxon>
        <taxon>Ecdysozoa</taxon>
        <taxon>Arthropoda</taxon>
        <taxon>Hexapoda</taxon>
        <taxon>Insecta</taxon>
        <taxon>Pterygota</taxon>
        <taxon>Neoptera</taxon>
        <taxon>Endopterygota</taxon>
        <taxon>Coleoptera</taxon>
        <taxon>Polyphaga</taxon>
        <taxon>Cucujiformia</taxon>
        <taxon>Curculionidae</taxon>
        <taxon>Dryophthorinae</taxon>
        <taxon>Sitophilus</taxon>
    </lineage>
</organism>
<feature type="domain" description="DDE Tnp4" evidence="8">
    <location>
        <begin position="24"/>
        <end position="181"/>
    </location>
</feature>
<dbReference type="PANTHER" id="PTHR22930">
    <property type="match status" value="1"/>
</dbReference>
<dbReference type="Pfam" id="PF13359">
    <property type="entry name" value="DDE_Tnp_4"/>
    <property type="match status" value="1"/>
</dbReference>
<dbReference type="KEGG" id="soy:115883714"/>
<dbReference type="Proteomes" id="UP000504635">
    <property type="component" value="Unplaced"/>
</dbReference>
<reference evidence="10" key="1">
    <citation type="submission" date="2025-08" db="UniProtKB">
        <authorList>
            <consortium name="RefSeq"/>
        </authorList>
    </citation>
    <scope>IDENTIFICATION</scope>
    <source>
        <tissue evidence="10">Gonads</tissue>
    </source>
</reference>
<keyword evidence="6" id="KW-0378">Hydrolase</keyword>
<keyword evidence="5" id="KW-0479">Metal-binding</keyword>
<evidence type="ECO:0000313" key="10">
    <source>
        <dbReference type="RefSeq" id="XP_030757973.1"/>
    </source>
</evidence>